<organism evidence="1 2">
    <name type="scientific">Larkinella insperata</name>
    <dbReference type="NCBI Taxonomy" id="332158"/>
    <lineage>
        <taxon>Bacteria</taxon>
        <taxon>Pseudomonadati</taxon>
        <taxon>Bacteroidota</taxon>
        <taxon>Cytophagia</taxon>
        <taxon>Cytophagales</taxon>
        <taxon>Spirosomataceae</taxon>
        <taxon>Larkinella</taxon>
    </lineage>
</organism>
<dbReference type="Proteomes" id="UP001597116">
    <property type="component" value="Unassembled WGS sequence"/>
</dbReference>
<proteinExistence type="predicted"/>
<dbReference type="EMBL" id="JBHTLP010000002">
    <property type="protein sequence ID" value="MFD1140482.1"/>
    <property type="molecule type" value="Genomic_DNA"/>
</dbReference>
<reference evidence="2" key="1">
    <citation type="journal article" date="2019" name="Int. J. Syst. Evol. Microbiol.">
        <title>The Global Catalogue of Microorganisms (GCM) 10K type strain sequencing project: providing services to taxonomists for standard genome sequencing and annotation.</title>
        <authorList>
            <consortium name="The Broad Institute Genomics Platform"/>
            <consortium name="The Broad Institute Genome Sequencing Center for Infectious Disease"/>
            <person name="Wu L."/>
            <person name="Ma J."/>
        </authorList>
    </citation>
    <scope>NUCLEOTIDE SEQUENCE [LARGE SCALE GENOMIC DNA]</scope>
    <source>
        <strain evidence="2">CCUG 55608</strain>
    </source>
</reference>
<evidence type="ECO:0000313" key="2">
    <source>
        <dbReference type="Proteomes" id="UP001597116"/>
    </source>
</evidence>
<evidence type="ECO:0000313" key="1">
    <source>
        <dbReference type="EMBL" id="MFD1140482.1"/>
    </source>
</evidence>
<accession>A0ABW3Q5S9</accession>
<gene>
    <name evidence="1" type="ORF">ACFQ4C_05160</name>
</gene>
<name>A0ABW3Q5S9_9BACT</name>
<protein>
    <submittedName>
        <fullName evidence="1">Uncharacterized protein</fullName>
    </submittedName>
</protein>
<comment type="caution">
    <text evidence="1">The sequence shown here is derived from an EMBL/GenBank/DDBJ whole genome shotgun (WGS) entry which is preliminary data.</text>
</comment>
<keyword evidence="2" id="KW-1185">Reference proteome</keyword>
<dbReference type="RefSeq" id="WP_265989440.1">
    <property type="nucleotide sequence ID" value="NZ_CP110973.1"/>
</dbReference>
<sequence>MKRFLSLAFVLVAAFLDACRNPVENVELKFKDPLAVALQVRYSIPTGLTPDKLTIKIAGPDADKVVTTLNTKKFKPTPDGKLFLCLAPSVTPSAAAPIRFNVVTLSDQLVDNIQPVQLENTTQRNLAISLLSKQSTNQPARQSFKGNDNGTVQTTASIQTKAQANVSQATVTVPQGSEIKDIAGHPVGGSLTITADPINNSTTAKAAADMPGKGIINASTPAGGYVGNQQILVVAGGVHITVYNDTYQLAKTFSKPIQIAFALNTQMKNPITGKAIQVGDAIPLFSFDEVTNRWTQEEPGKVQRSASGKLEYVASISHLSLWVAAFTEAVCEEGPTFKFSSKYTGEYSGRSPEYRFEVIDQAGNVVVRAGGDVSFWRAINDGTSVRVANLKKDMKVRLRLYDKESKTYVSPEIDACSNTEVLFDVKSVSFTPLPKPAPDARKEVTISLVFNCGNQSVDPDKLPFKVLYAQYRASGSKEEWKDLPTLNWPTLSTKVFVELNKAYDLRAGSAPDHLNLEYNNYKVTSTNWPIKLTAEESKPYCKP</sequence>